<gene>
    <name evidence="1" type="ORF">TEA_023998</name>
</gene>
<comment type="caution">
    <text evidence="1">The sequence shown here is derived from an EMBL/GenBank/DDBJ whole genome shotgun (WGS) entry which is preliminary data.</text>
</comment>
<proteinExistence type="predicted"/>
<sequence length="172" mass="19610">MRYVISGYEICDVGYESKGWLRDVVMRYVIMVLKAITSEESKLQEVMIGLAAHVFKFMTTEASSIVFERAGIEVAELASVLVQILKKHKYPATKTPRIRRFVIELAIWMMRDKETNVQIFKGLGMEKELESVTDTTSEIENFNVFSGTVGLSRHITTIHSLVETAMKLLKDK</sequence>
<evidence type="ECO:0000313" key="1">
    <source>
        <dbReference type="EMBL" id="THG06869.1"/>
    </source>
</evidence>
<dbReference type="AlphaFoldDB" id="A0A4S4DUC8"/>
<dbReference type="PANTHER" id="PTHR33115">
    <property type="entry name" value="ARM REPEAT SUPERFAMILY PROTEIN"/>
    <property type="match status" value="1"/>
</dbReference>
<reference evidence="1 2" key="1">
    <citation type="journal article" date="2018" name="Proc. Natl. Acad. Sci. U.S.A.">
        <title>Draft genome sequence of Camellia sinensis var. sinensis provides insights into the evolution of the tea genome and tea quality.</title>
        <authorList>
            <person name="Wei C."/>
            <person name="Yang H."/>
            <person name="Wang S."/>
            <person name="Zhao J."/>
            <person name="Liu C."/>
            <person name="Gao L."/>
            <person name="Xia E."/>
            <person name="Lu Y."/>
            <person name="Tai Y."/>
            <person name="She G."/>
            <person name="Sun J."/>
            <person name="Cao H."/>
            <person name="Tong W."/>
            <person name="Gao Q."/>
            <person name="Li Y."/>
            <person name="Deng W."/>
            <person name="Jiang X."/>
            <person name="Wang W."/>
            <person name="Chen Q."/>
            <person name="Zhang S."/>
            <person name="Li H."/>
            <person name="Wu J."/>
            <person name="Wang P."/>
            <person name="Li P."/>
            <person name="Shi C."/>
            <person name="Zheng F."/>
            <person name="Jian J."/>
            <person name="Huang B."/>
            <person name="Shan D."/>
            <person name="Shi M."/>
            <person name="Fang C."/>
            <person name="Yue Y."/>
            <person name="Li F."/>
            <person name="Li D."/>
            <person name="Wei S."/>
            <person name="Han B."/>
            <person name="Jiang C."/>
            <person name="Yin Y."/>
            <person name="Xia T."/>
            <person name="Zhang Z."/>
            <person name="Bennetzen J.L."/>
            <person name="Zhao S."/>
            <person name="Wan X."/>
        </authorList>
    </citation>
    <scope>NUCLEOTIDE SEQUENCE [LARGE SCALE GENOMIC DNA]</scope>
    <source>
        <strain evidence="2">cv. Shuchazao</strain>
        <tissue evidence="1">Leaf</tissue>
    </source>
</reference>
<keyword evidence="2" id="KW-1185">Reference proteome</keyword>
<evidence type="ECO:0000313" key="2">
    <source>
        <dbReference type="Proteomes" id="UP000306102"/>
    </source>
</evidence>
<accession>A0A4S4DUC8</accession>
<dbReference type="STRING" id="542762.A0A4S4DUC8"/>
<dbReference type="PANTHER" id="PTHR33115:SF50">
    <property type="entry name" value="ARM REPEAT SUPERFAMILY PROTEIN"/>
    <property type="match status" value="1"/>
</dbReference>
<organism evidence="1 2">
    <name type="scientific">Camellia sinensis var. sinensis</name>
    <name type="common">China tea</name>
    <dbReference type="NCBI Taxonomy" id="542762"/>
    <lineage>
        <taxon>Eukaryota</taxon>
        <taxon>Viridiplantae</taxon>
        <taxon>Streptophyta</taxon>
        <taxon>Embryophyta</taxon>
        <taxon>Tracheophyta</taxon>
        <taxon>Spermatophyta</taxon>
        <taxon>Magnoliopsida</taxon>
        <taxon>eudicotyledons</taxon>
        <taxon>Gunneridae</taxon>
        <taxon>Pentapetalae</taxon>
        <taxon>asterids</taxon>
        <taxon>Ericales</taxon>
        <taxon>Theaceae</taxon>
        <taxon>Camellia</taxon>
    </lineage>
</organism>
<protein>
    <submittedName>
        <fullName evidence="1">Uncharacterized protein</fullName>
    </submittedName>
</protein>
<name>A0A4S4DUC8_CAMSN</name>
<dbReference type="Proteomes" id="UP000306102">
    <property type="component" value="Unassembled WGS sequence"/>
</dbReference>
<dbReference type="EMBL" id="SDRB02010379">
    <property type="protein sequence ID" value="THG06869.1"/>
    <property type="molecule type" value="Genomic_DNA"/>
</dbReference>